<dbReference type="RefSeq" id="WP_137245196.1">
    <property type="nucleotide sequence ID" value="NZ_SZQA01000001.1"/>
</dbReference>
<dbReference type="AlphaFoldDB" id="A0A4U3MP97"/>
<evidence type="ECO:0000313" key="2">
    <source>
        <dbReference type="EMBL" id="TKK91508.1"/>
    </source>
</evidence>
<dbReference type="Proteomes" id="UP000308705">
    <property type="component" value="Unassembled WGS sequence"/>
</dbReference>
<comment type="caution">
    <text evidence="2">The sequence shown here is derived from an EMBL/GenBank/DDBJ whole genome shotgun (WGS) entry which is preliminary data.</text>
</comment>
<dbReference type="EMBL" id="SZQA01000001">
    <property type="protein sequence ID" value="TKK91508.1"/>
    <property type="molecule type" value="Genomic_DNA"/>
</dbReference>
<evidence type="ECO:0000256" key="1">
    <source>
        <dbReference type="SAM" id="SignalP"/>
    </source>
</evidence>
<feature type="chain" id="PRO_5020846468" evidence="1">
    <location>
        <begin position="23"/>
        <end position="255"/>
    </location>
</feature>
<protein>
    <submittedName>
        <fullName evidence="2">Uncharacterized protein</fullName>
    </submittedName>
</protein>
<keyword evidence="1" id="KW-0732">Signal</keyword>
<proteinExistence type="predicted"/>
<accession>A0A4U3MP97</accession>
<sequence>MRLMISAVSAAALVLVATPAQAAAPKDPVKAVRAVLTPGKGVKFTDVTDIVTRDDGGVTVQRRTGSLMFGRGKIAASDITATWEKGAFGDSHNNGRTIRIGTVVYSSGGEYKGKLPEGTRWFKQAKNGMTGDSNGWFSQVVNVAEPATLAALVKAGKRSGATYSGTITFGRLAKVSPWFKASLPIRWDKTVLTYKLTVGGNGLPQKLATSFPATGIWDSPSWEGRTFETETRYKGWGGKSSIKAPAANLVTTKTL</sequence>
<keyword evidence="3" id="KW-1185">Reference proteome</keyword>
<name>A0A4U3MP97_9ACTN</name>
<feature type="signal peptide" evidence="1">
    <location>
        <begin position="1"/>
        <end position="22"/>
    </location>
</feature>
<organism evidence="2 3">
    <name type="scientific">Herbidospora galbida</name>
    <dbReference type="NCBI Taxonomy" id="2575442"/>
    <lineage>
        <taxon>Bacteria</taxon>
        <taxon>Bacillati</taxon>
        <taxon>Actinomycetota</taxon>
        <taxon>Actinomycetes</taxon>
        <taxon>Streptosporangiales</taxon>
        <taxon>Streptosporangiaceae</taxon>
        <taxon>Herbidospora</taxon>
    </lineage>
</organism>
<reference evidence="2 3" key="1">
    <citation type="submission" date="2019-04" db="EMBL/GenBank/DDBJ databases">
        <title>Herbidospora sp. NEAU-GS14.nov., a novel actinomycete isolated from soil.</title>
        <authorList>
            <person name="Han L."/>
        </authorList>
    </citation>
    <scope>NUCLEOTIDE SEQUENCE [LARGE SCALE GENOMIC DNA]</scope>
    <source>
        <strain evidence="2 3">NEAU-GS14</strain>
    </source>
</reference>
<evidence type="ECO:0000313" key="3">
    <source>
        <dbReference type="Proteomes" id="UP000308705"/>
    </source>
</evidence>
<gene>
    <name evidence="2" type="ORF">FDA94_01630</name>
</gene>
<dbReference type="OrthoDB" id="3515039at2"/>